<proteinExistence type="predicted"/>
<dbReference type="AlphaFoldDB" id="A0A4D8PSH2"/>
<dbReference type="Proteomes" id="UP000298595">
    <property type="component" value="Plasmid p5"/>
</dbReference>
<dbReference type="Gene3D" id="3.30.559.10">
    <property type="entry name" value="Chloramphenicol acetyltransferase-like domain"/>
    <property type="match status" value="1"/>
</dbReference>
<dbReference type="EMBL" id="CP032326">
    <property type="protein sequence ID" value="QCO00285.1"/>
    <property type="molecule type" value="Genomic_DNA"/>
</dbReference>
<evidence type="ECO:0000313" key="1">
    <source>
        <dbReference type="EMBL" id="QCO00285.1"/>
    </source>
</evidence>
<keyword evidence="1" id="KW-0614">Plasmid</keyword>
<protein>
    <recommendedName>
        <fullName evidence="3">Condensation domain-containing protein</fullName>
    </recommendedName>
</protein>
<name>A0A4D8PSH2_9PROT</name>
<dbReference type="RefSeq" id="WP_137118991.1">
    <property type="nucleotide sequence ID" value="NZ_CP032326.1"/>
</dbReference>
<evidence type="ECO:0000313" key="2">
    <source>
        <dbReference type="Proteomes" id="UP000298595"/>
    </source>
</evidence>
<dbReference type="InterPro" id="IPR023213">
    <property type="entry name" value="CAT-like_dom_sf"/>
</dbReference>
<gene>
    <name evidence="1" type="ORF">D3093_34200</name>
</gene>
<organism evidence="1 2">
    <name type="scientific">Azospirillum argentinense</name>
    <dbReference type="NCBI Taxonomy" id="2970906"/>
    <lineage>
        <taxon>Bacteria</taxon>
        <taxon>Pseudomonadati</taxon>
        <taxon>Pseudomonadota</taxon>
        <taxon>Alphaproteobacteria</taxon>
        <taxon>Rhodospirillales</taxon>
        <taxon>Azospirillaceae</taxon>
        <taxon>Azospirillum</taxon>
    </lineage>
</organism>
<reference evidence="1 2" key="1">
    <citation type="submission" date="2018-09" db="EMBL/GenBank/DDBJ databases">
        <title>Whole genome based analysis of evolution and adaptive divergence in Indian and Brazilian strains of Azospirillum brasilense.</title>
        <authorList>
            <person name="Singh C."/>
            <person name="Tripathi A.K."/>
        </authorList>
    </citation>
    <scope>NUCLEOTIDE SEQUENCE [LARGE SCALE GENOMIC DNA]</scope>
    <source>
        <strain evidence="1 2">MTCC4035</strain>
        <plasmid evidence="1 2">p5</plasmid>
    </source>
</reference>
<sequence length="129" mass="14839">MNTLSHPALCSRMPAYLGQVIHRRHVKGDLAFDFSGIILRLEERVELAILRAAVAAVLRKYETLRLAFRRCPETGWFPMSMTEWSGSRSTISATRSTCPAFQRKRDRNGSRCWRRASRRTSIPSQRGRC</sequence>
<accession>A0A4D8PSH2</accession>
<geneLocation type="plasmid" evidence="1 2">
    <name>p5</name>
</geneLocation>
<dbReference type="KEGG" id="aare:D3093_34200"/>
<evidence type="ECO:0008006" key="3">
    <source>
        <dbReference type="Google" id="ProtNLM"/>
    </source>
</evidence>